<dbReference type="InterPro" id="IPR051019">
    <property type="entry name" value="VLCFA-Steroid_DH"/>
</dbReference>
<gene>
    <name evidence="5" type="ORF">AVDCRST_MAG01-01-5165</name>
</gene>
<sequence length="285" mass="29792">MSLKEEPAAAPAGGSESSRRSRRLERLRTRYGPWAVVTGASSGIGRETALVLAEAGLNLVLVAQSRGALEKMAADLASRHGIEARALPADLAPGTGAEEVEWAIRDLDVGLLIAAAGFGTSGPFLDSSLERETEMLDVNCRAPLRMSLHFGRRFAARGRGGIVLMGSIVGLQGTPNAAHYAATKAYVQTLAEALHAELAPLGVDVLASAPGPTNSGFAARAGMQMGAALGSAEVARETLYALGRRSMALPGTLSKVLAYSLAPLPRWARVRIMGRVMGGMIDHRT</sequence>
<keyword evidence="3" id="KW-0560">Oxidoreductase</keyword>
<comment type="subcellular location">
    <subcellularLocation>
        <location evidence="1">Endoplasmic reticulum</location>
    </subcellularLocation>
</comment>
<dbReference type="PANTHER" id="PTHR43899">
    <property type="entry name" value="RH59310P"/>
    <property type="match status" value="1"/>
</dbReference>
<reference evidence="5" key="1">
    <citation type="submission" date="2020-02" db="EMBL/GenBank/DDBJ databases">
        <authorList>
            <person name="Meier V. D."/>
        </authorList>
    </citation>
    <scope>NUCLEOTIDE SEQUENCE</scope>
    <source>
        <strain evidence="5">AVDCRST_MAG01</strain>
    </source>
</reference>
<dbReference type="PROSITE" id="PS00061">
    <property type="entry name" value="ADH_SHORT"/>
    <property type="match status" value="1"/>
</dbReference>
<dbReference type="InterPro" id="IPR036291">
    <property type="entry name" value="NAD(P)-bd_dom_sf"/>
</dbReference>
<dbReference type="AlphaFoldDB" id="A0A6J4R118"/>
<evidence type="ECO:0000256" key="2">
    <source>
        <dbReference type="ARBA" id="ARBA00006484"/>
    </source>
</evidence>
<accession>A0A6J4R118</accession>
<evidence type="ECO:0000256" key="4">
    <source>
        <dbReference type="SAM" id="MobiDB-lite"/>
    </source>
</evidence>
<protein>
    <submittedName>
        <fullName evidence="5">Uncharacterized protein</fullName>
    </submittedName>
</protein>
<evidence type="ECO:0000313" key="5">
    <source>
        <dbReference type="EMBL" id="CAA9455762.1"/>
    </source>
</evidence>
<feature type="region of interest" description="Disordered" evidence="4">
    <location>
        <begin position="1"/>
        <end position="23"/>
    </location>
</feature>
<dbReference type="EMBL" id="CADCUW010000682">
    <property type="protein sequence ID" value="CAA9455762.1"/>
    <property type="molecule type" value="Genomic_DNA"/>
</dbReference>
<dbReference type="InterPro" id="IPR002347">
    <property type="entry name" value="SDR_fam"/>
</dbReference>
<name>A0A6J4R118_9ACTN</name>
<evidence type="ECO:0000256" key="1">
    <source>
        <dbReference type="ARBA" id="ARBA00004240"/>
    </source>
</evidence>
<dbReference type="SUPFAM" id="SSF51735">
    <property type="entry name" value="NAD(P)-binding Rossmann-fold domains"/>
    <property type="match status" value="1"/>
</dbReference>
<dbReference type="PANTHER" id="PTHR43899:SF13">
    <property type="entry name" value="RH59310P"/>
    <property type="match status" value="1"/>
</dbReference>
<dbReference type="InterPro" id="IPR020904">
    <property type="entry name" value="Sc_DH/Rdtase_CS"/>
</dbReference>
<proteinExistence type="inferred from homology"/>
<dbReference type="PIRSF" id="PIRSF000126">
    <property type="entry name" value="11-beta-HSD1"/>
    <property type="match status" value="1"/>
</dbReference>
<dbReference type="PRINTS" id="PR00081">
    <property type="entry name" value="GDHRDH"/>
</dbReference>
<comment type="similarity">
    <text evidence="2">Belongs to the short-chain dehydrogenases/reductases (SDR) family.</text>
</comment>
<dbReference type="GO" id="GO:0016491">
    <property type="term" value="F:oxidoreductase activity"/>
    <property type="evidence" value="ECO:0007669"/>
    <property type="project" value="UniProtKB-KW"/>
</dbReference>
<dbReference type="Pfam" id="PF00106">
    <property type="entry name" value="adh_short"/>
    <property type="match status" value="1"/>
</dbReference>
<organism evidence="5">
    <name type="scientific">uncultured Rubrobacteraceae bacterium</name>
    <dbReference type="NCBI Taxonomy" id="349277"/>
    <lineage>
        <taxon>Bacteria</taxon>
        <taxon>Bacillati</taxon>
        <taxon>Actinomycetota</taxon>
        <taxon>Rubrobacteria</taxon>
        <taxon>Rubrobacterales</taxon>
        <taxon>Rubrobacteraceae</taxon>
        <taxon>environmental samples</taxon>
    </lineage>
</organism>
<evidence type="ECO:0000256" key="3">
    <source>
        <dbReference type="ARBA" id="ARBA00023002"/>
    </source>
</evidence>
<dbReference type="Gene3D" id="3.40.50.720">
    <property type="entry name" value="NAD(P)-binding Rossmann-like Domain"/>
    <property type="match status" value="1"/>
</dbReference>